<feature type="compositionally biased region" description="Low complexity" evidence="1">
    <location>
        <begin position="225"/>
        <end position="239"/>
    </location>
</feature>
<keyword evidence="3" id="KW-0732">Signal</keyword>
<accession>A0A061S926</accession>
<evidence type="ECO:0000256" key="3">
    <source>
        <dbReference type="SAM" id="SignalP"/>
    </source>
</evidence>
<dbReference type="PANTHER" id="PTHR36768:SF1">
    <property type="entry name" value="ATP-DEPENDENT HELICASE_DEOXYRIBONUCLEASE SUBUNIT B"/>
    <property type="match status" value="1"/>
</dbReference>
<dbReference type="PROSITE" id="PS51257">
    <property type="entry name" value="PROKAR_LIPOPROTEIN"/>
    <property type="match status" value="1"/>
</dbReference>
<keyword evidence="2" id="KW-0812">Transmembrane</keyword>
<proteinExistence type="predicted"/>
<feature type="chain" id="PRO_5030002247" description="Transmembrane protein" evidence="3">
    <location>
        <begin position="27"/>
        <end position="239"/>
    </location>
</feature>
<keyword evidence="2" id="KW-0472">Membrane</keyword>
<reference evidence="4" key="1">
    <citation type="submission" date="2014-05" db="EMBL/GenBank/DDBJ databases">
        <title>The transcriptome of the halophilic microalga Tetraselmis sp. GSL018 isolated from the Great Salt Lake, Utah.</title>
        <authorList>
            <person name="Jinkerson R.E."/>
            <person name="D'Adamo S."/>
            <person name="Posewitz M.C."/>
        </authorList>
    </citation>
    <scope>NUCLEOTIDE SEQUENCE</scope>
    <source>
        <strain evidence="4">GSL018</strain>
    </source>
</reference>
<sequence length="239" mass="26651">MLLRIKCSTFIFFSLACYLAFPCALADFQEGEFVPTARRAQFFSKRTHWHDLLGRHCPRFGVDKVVAVPLPKPTTFGAEKPHEPFEYKLSLAFDGERHHTPWLMIIGKRAAPVPLVDVELVRSGTELRRVRATVLPAPDSISEAHKQLQVEFADSSVWPKHLLVRYRWTTINEVNVDRGLYVLFGSGLFMSAVVILSVLRTYQAKLSQFLNDMAAEELTPGVSSAPQGPTGGPAAAKSD</sequence>
<feature type="signal peptide" evidence="3">
    <location>
        <begin position="1"/>
        <end position="26"/>
    </location>
</feature>
<dbReference type="AlphaFoldDB" id="A0A061S926"/>
<feature type="region of interest" description="Disordered" evidence="1">
    <location>
        <begin position="220"/>
        <end position="239"/>
    </location>
</feature>
<evidence type="ECO:0000256" key="2">
    <source>
        <dbReference type="SAM" id="Phobius"/>
    </source>
</evidence>
<dbReference type="EMBL" id="GBEZ01004471">
    <property type="protein sequence ID" value="JAC80748.1"/>
    <property type="molecule type" value="Transcribed_RNA"/>
</dbReference>
<keyword evidence="2" id="KW-1133">Transmembrane helix</keyword>
<protein>
    <recommendedName>
        <fullName evidence="5">Transmembrane protein</fullName>
    </recommendedName>
</protein>
<evidence type="ECO:0000256" key="1">
    <source>
        <dbReference type="SAM" id="MobiDB-lite"/>
    </source>
</evidence>
<evidence type="ECO:0008006" key="5">
    <source>
        <dbReference type="Google" id="ProtNLM"/>
    </source>
</evidence>
<name>A0A061S926_9CHLO</name>
<evidence type="ECO:0000313" key="4">
    <source>
        <dbReference type="EMBL" id="JAC80748.1"/>
    </source>
</evidence>
<gene>
    <name evidence="4" type="ORF">TSPGSL018_9561</name>
</gene>
<dbReference type="PANTHER" id="PTHR36768">
    <property type="entry name" value="ATP-DEPENDENT HELICASE/DEOXYRIBONUCLEASE SUBUNIT B"/>
    <property type="match status" value="1"/>
</dbReference>
<organism evidence="4">
    <name type="scientific">Tetraselmis sp. GSL018</name>
    <dbReference type="NCBI Taxonomy" id="582737"/>
    <lineage>
        <taxon>Eukaryota</taxon>
        <taxon>Viridiplantae</taxon>
        <taxon>Chlorophyta</taxon>
        <taxon>core chlorophytes</taxon>
        <taxon>Chlorodendrophyceae</taxon>
        <taxon>Chlorodendrales</taxon>
        <taxon>Chlorodendraceae</taxon>
        <taxon>Tetraselmis</taxon>
    </lineage>
</organism>
<feature type="transmembrane region" description="Helical" evidence="2">
    <location>
        <begin position="179"/>
        <end position="199"/>
    </location>
</feature>